<reference evidence="2" key="1">
    <citation type="journal article" date="2019" name="Sci. Rep.">
        <title>Draft genome of Tanacetum cinerariifolium, the natural source of mosquito coil.</title>
        <authorList>
            <person name="Yamashiro T."/>
            <person name="Shiraishi A."/>
            <person name="Satake H."/>
            <person name="Nakayama K."/>
        </authorList>
    </citation>
    <scope>NUCLEOTIDE SEQUENCE</scope>
</reference>
<keyword evidence="1" id="KW-1133">Transmembrane helix</keyword>
<sequence>GKASYARAMIELKVDVELRDTIVVVVSKFCGEGFITSIVEYEWTHPICLECKVFGHVQDDCPKETVSTLVDEEEGGGHQTPTNSTLVVARTIEIERKMLDGKLVLVDEHGKLLEMEVTSEASASKPSTSMGDQLVEFNKDEVELHDDETFRYMPSISGGGFCEDDLNFYDGYEAQVYDLPKQMQTFMINLIYAFIDVLGSNFPSLYFIHKIGMSFL</sequence>
<dbReference type="AlphaFoldDB" id="A0A699JKT1"/>
<proteinExistence type="predicted"/>
<feature type="transmembrane region" description="Helical" evidence="1">
    <location>
        <begin position="186"/>
        <end position="208"/>
    </location>
</feature>
<keyword evidence="1" id="KW-0812">Transmembrane</keyword>
<protein>
    <recommendedName>
        <fullName evidence="3">Zinc knuckle CX2CX4HX4C</fullName>
    </recommendedName>
</protein>
<comment type="caution">
    <text evidence="2">The sequence shown here is derived from an EMBL/GenBank/DDBJ whole genome shotgun (WGS) entry which is preliminary data.</text>
</comment>
<name>A0A699JKT1_TANCI</name>
<accession>A0A699JKT1</accession>
<gene>
    <name evidence="2" type="ORF">Tci_612741</name>
</gene>
<evidence type="ECO:0000313" key="2">
    <source>
        <dbReference type="EMBL" id="GFA40769.1"/>
    </source>
</evidence>
<feature type="non-terminal residue" evidence="2">
    <location>
        <position position="1"/>
    </location>
</feature>
<evidence type="ECO:0000256" key="1">
    <source>
        <dbReference type="SAM" id="Phobius"/>
    </source>
</evidence>
<dbReference type="EMBL" id="BKCJ010418714">
    <property type="protein sequence ID" value="GFA40769.1"/>
    <property type="molecule type" value="Genomic_DNA"/>
</dbReference>
<evidence type="ECO:0008006" key="3">
    <source>
        <dbReference type="Google" id="ProtNLM"/>
    </source>
</evidence>
<keyword evidence="1" id="KW-0472">Membrane</keyword>
<organism evidence="2">
    <name type="scientific">Tanacetum cinerariifolium</name>
    <name type="common">Dalmatian daisy</name>
    <name type="synonym">Chrysanthemum cinerariifolium</name>
    <dbReference type="NCBI Taxonomy" id="118510"/>
    <lineage>
        <taxon>Eukaryota</taxon>
        <taxon>Viridiplantae</taxon>
        <taxon>Streptophyta</taxon>
        <taxon>Embryophyta</taxon>
        <taxon>Tracheophyta</taxon>
        <taxon>Spermatophyta</taxon>
        <taxon>Magnoliopsida</taxon>
        <taxon>eudicotyledons</taxon>
        <taxon>Gunneridae</taxon>
        <taxon>Pentapetalae</taxon>
        <taxon>asterids</taxon>
        <taxon>campanulids</taxon>
        <taxon>Asterales</taxon>
        <taxon>Asteraceae</taxon>
        <taxon>Asteroideae</taxon>
        <taxon>Anthemideae</taxon>
        <taxon>Anthemidinae</taxon>
        <taxon>Tanacetum</taxon>
    </lineage>
</organism>